<evidence type="ECO:0000313" key="1">
    <source>
        <dbReference type="EMBL" id="SOY41351.1"/>
    </source>
</evidence>
<reference evidence="1 2" key="1">
    <citation type="submission" date="2018-01" db="EMBL/GenBank/DDBJ databases">
        <authorList>
            <person name="Clerissi C."/>
        </authorList>
    </citation>
    <scope>NUCLEOTIDE SEQUENCE [LARGE SCALE GENOMIC DNA]</scope>
    <source>
        <strain evidence="1">Cupriavidus sp. LMG 19464</strain>
    </source>
</reference>
<evidence type="ECO:0000313" key="2">
    <source>
        <dbReference type="Proteomes" id="UP000256780"/>
    </source>
</evidence>
<dbReference type="EMBL" id="OFSQ01000001">
    <property type="protein sequence ID" value="SOY41351.1"/>
    <property type="molecule type" value="Genomic_DNA"/>
</dbReference>
<organism evidence="1 2">
    <name type="scientific">Cupriavidus taiwanensis</name>
    <dbReference type="NCBI Taxonomy" id="164546"/>
    <lineage>
        <taxon>Bacteria</taxon>
        <taxon>Pseudomonadati</taxon>
        <taxon>Pseudomonadota</taxon>
        <taxon>Betaproteobacteria</taxon>
        <taxon>Burkholderiales</taxon>
        <taxon>Burkholderiaceae</taxon>
        <taxon>Cupriavidus</taxon>
    </lineage>
</organism>
<comment type="caution">
    <text evidence="1">The sequence shown here is derived from an EMBL/GenBank/DDBJ whole genome shotgun (WGS) entry which is preliminary data.</text>
</comment>
<dbReference type="AlphaFoldDB" id="A0A975ZWL6"/>
<dbReference type="Proteomes" id="UP000256780">
    <property type="component" value="Chromosome CBM2587_a"/>
</dbReference>
<accession>A0A975ZWL6</accession>
<sequence length="210" mass="22693">MRPQENPHFAAESAAGSVAAGWVRRYNVGSDVENALTFRAFAMKTLILALLMLGAAIAGHARGAALTPGIYRIDAGSYLTAVQRAEAGPNKRIEEKFEHAFCAAAGVAYAVVSREARYAEPERNRVLFLTADGYKADVEHGERSCIAYALPGGNDYSTADPFCAGAEALSDRTLASFILWPPPRRRDLGDIHIPRERTPTQDDRVGCLLG</sequence>
<gene>
    <name evidence="1" type="ORF">CBM2587_A10295</name>
</gene>
<proteinExistence type="predicted"/>
<name>A0A975ZWL6_9BURK</name>
<protein>
    <submittedName>
        <fullName evidence="1">Uncharacterized protein</fullName>
    </submittedName>
</protein>